<dbReference type="InterPro" id="IPR008927">
    <property type="entry name" value="6-PGluconate_DH-like_C_sf"/>
</dbReference>
<dbReference type="SUPFAM" id="SSF51735">
    <property type="entry name" value="NAD(P)-binding Rossmann-fold domains"/>
    <property type="match status" value="1"/>
</dbReference>
<dbReference type="PIRSF" id="PIRSF500136">
    <property type="entry name" value="UDP_ManNAc_DH"/>
    <property type="match status" value="1"/>
</dbReference>
<keyword evidence="1" id="KW-0560">Oxidoreductase</keyword>
<dbReference type="InterPro" id="IPR014026">
    <property type="entry name" value="UDP-Glc/GDP-Man_DH_dimer"/>
</dbReference>
<dbReference type="Proteomes" id="UP001595956">
    <property type="component" value="Unassembled WGS sequence"/>
</dbReference>
<evidence type="ECO:0000256" key="3">
    <source>
        <dbReference type="PIRNR" id="PIRNR000124"/>
    </source>
</evidence>
<keyword evidence="2" id="KW-0520">NAD</keyword>
<evidence type="ECO:0000256" key="2">
    <source>
        <dbReference type="ARBA" id="ARBA00023027"/>
    </source>
</evidence>
<gene>
    <name evidence="5" type="ORF">ACFPKY_01945</name>
</gene>
<dbReference type="Gene3D" id="3.40.50.720">
    <property type="entry name" value="NAD(P)-binding Rossmann-like Domain"/>
    <property type="match status" value="2"/>
</dbReference>
<reference evidence="6" key="1">
    <citation type="journal article" date="2019" name="Int. J. Syst. Evol. Microbiol.">
        <title>The Global Catalogue of Microorganisms (GCM) 10K type strain sequencing project: providing services to taxonomists for standard genome sequencing and annotation.</title>
        <authorList>
            <consortium name="The Broad Institute Genomics Platform"/>
            <consortium name="The Broad Institute Genome Sequencing Center for Infectious Disease"/>
            <person name="Wu L."/>
            <person name="Ma J."/>
        </authorList>
    </citation>
    <scope>NUCLEOTIDE SEQUENCE [LARGE SCALE GENOMIC DNA]</scope>
    <source>
        <strain evidence="6">KACC 13778</strain>
    </source>
</reference>
<comment type="similarity">
    <text evidence="3">Belongs to the UDP-glucose/GDP-mannose dehydrogenase family.</text>
</comment>
<proteinExistence type="inferred from homology"/>
<dbReference type="InterPro" id="IPR001732">
    <property type="entry name" value="UDP-Glc/GDP-Man_DH_N"/>
</dbReference>
<protein>
    <submittedName>
        <fullName evidence="5">Nucleotide sugar dehydrogenase</fullName>
    </submittedName>
</protein>
<name>A0ABW0MY04_9ACTN</name>
<keyword evidence="6" id="KW-1185">Reference proteome</keyword>
<evidence type="ECO:0000256" key="1">
    <source>
        <dbReference type="ARBA" id="ARBA00023002"/>
    </source>
</evidence>
<dbReference type="SMART" id="SM00984">
    <property type="entry name" value="UDPG_MGDP_dh_C"/>
    <property type="match status" value="1"/>
</dbReference>
<dbReference type="SUPFAM" id="SSF48179">
    <property type="entry name" value="6-phosphogluconate dehydrogenase C-terminal domain-like"/>
    <property type="match status" value="1"/>
</dbReference>
<organism evidence="5 6">
    <name type="scientific">Nocardioides caricicola</name>
    <dbReference type="NCBI Taxonomy" id="634770"/>
    <lineage>
        <taxon>Bacteria</taxon>
        <taxon>Bacillati</taxon>
        <taxon>Actinomycetota</taxon>
        <taxon>Actinomycetes</taxon>
        <taxon>Propionibacteriales</taxon>
        <taxon>Nocardioidaceae</taxon>
        <taxon>Nocardioides</taxon>
    </lineage>
</organism>
<feature type="domain" description="UDP-glucose/GDP-mannose dehydrogenase C-terminal" evidence="4">
    <location>
        <begin position="323"/>
        <end position="420"/>
    </location>
</feature>
<evidence type="ECO:0000259" key="4">
    <source>
        <dbReference type="SMART" id="SM00984"/>
    </source>
</evidence>
<dbReference type="RefSeq" id="WP_345181339.1">
    <property type="nucleotide sequence ID" value="NZ_BAABFQ010000008.1"/>
</dbReference>
<dbReference type="Pfam" id="PF00984">
    <property type="entry name" value="UDPG_MGDP_dh"/>
    <property type="match status" value="1"/>
</dbReference>
<dbReference type="SUPFAM" id="SSF52413">
    <property type="entry name" value="UDP-glucose/GDP-mannose dehydrogenase C-terminal domain"/>
    <property type="match status" value="1"/>
</dbReference>
<dbReference type="Pfam" id="PF03721">
    <property type="entry name" value="UDPG_MGDP_dh_N"/>
    <property type="match status" value="1"/>
</dbReference>
<dbReference type="InterPro" id="IPR036220">
    <property type="entry name" value="UDP-Glc/GDP-Man_DH_C_sf"/>
</dbReference>
<dbReference type="InterPro" id="IPR014027">
    <property type="entry name" value="UDP-Glc/GDP-Man_DH_C"/>
</dbReference>
<evidence type="ECO:0000313" key="6">
    <source>
        <dbReference type="Proteomes" id="UP001595956"/>
    </source>
</evidence>
<dbReference type="InterPro" id="IPR017476">
    <property type="entry name" value="UDP-Glc/GDP-Man"/>
</dbReference>
<dbReference type="PIRSF" id="PIRSF000124">
    <property type="entry name" value="UDPglc_GDPman_dh"/>
    <property type="match status" value="1"/>
</dbReference>
<dbReference type="InterPro" id="IPR028359">
    <property type="entry name" value="UDP_ManNAc/GlcNAc_DH"/>
</dbReference>
<dbReference type="EMBL" id="JBHSMD010000001">
    <property type="protein sequence ID" value="MFC5491842.1"/>
    <property type="molecule type" value="Genomic_DNA"/>
</dbReference>
<sequence length="427" mass="45936">MVPEHDLKTLVVVGQGYVGLPMALRAAQSGLEVFGLDTHEQTVRDLNAGRSHIDDVSDDELAAGLASGFQATTDPEVISRADVVLVCVPTPLSADGGPDLNAVERAAEVIGRHLRPGALAILESTTYPGTTEEVFTPLVTAGGLVVGEDVFIAFSPERIDPGNDTYGVRNTPKVVGGITPACTERAAAFYSRFVDTVVPAKGAREAEMSKLIENTFRHVNIALVNEMLRFSHELDIDLWNAIDCAETKPFGYMAFRPGPGVGGHCIPIDPSYLSHRVKARLGYSFRMVELAEEINTAAPLYVASRVRDALNDARKAVNGARVLLLGVTYKANISDRRESPADPLARRLAAWGADISYHDPFVPRWQPRGSEVELASVDDALAAAAEADITVLVQAHRQYDVARLAAEARLVLDTRSVLPDGAAVIRL</sequence>
<dbReference type="PANTHER" id="PTHR43491:SF1">
    <property type="entry name" value="UDP-N-ACETYL-D-MANNOSAMINE DEHYDROGENASE"/>
    <property type="match status" value="1"/>
</dbReference>
<dbReference type="InterPro" id="IPR036291">
    <property type="entry name" value="NAD(P)-bd_dom_sf"/>
</dbReference>
<comment type="caution">
    <text evidence="5">The sequence shown here is derived from an EMBL/GenBank/DDBJ whole genome shotgun (WGS) entry which is preliminary data.</text>
</comment>
<dbReference type="PANTHER" id="PTHR43491">
    <property type="entry name" value="UDP-N-ACETYL-D-MANNOSAMINE DEHYDROGENASE"/>
    <property type="match status" value="1"/>
</dbReference>
<accession>A0ABW0MY04</accession>
<evidence type="ECO:0000313" key="5">
    <source>
        <dbReference type="EMBL" id="MFC5491842.1"/>
    </source>
</evidence>
<dbReference type="NCBIfam" id="TIGR03026">
    <property type="entry name" value="NDP-sugDHase"/>
    <property type="match status" value="1"/>
</dbReference>
<dbReference type="Pfam" id="PF03720">
    <property type="entry name" value="UDPG_MGDP_dh_C"/>
    <property type="match status" value="1"/>
</dbReference>